<evidence type="ECO:0000313" key="2">
    <source>
        <dbReference type="Proteomes" id="UP000052023"/>
    </source>
</evidence>
<reference evidence="1 2" key="1">
    <citation type="submission" date="2014-03" db="EMBL/GenBank/DDBJ databases">
        <title>Bradyrhizobium valentinum sp. nov., isolated from effective nodules of Lupinus mariae-josephae, a lupine endemic of basic-lime soils in Eastern Spain.</title>
        <authorList>
            <person name="Duran D."/>
            <person name="Rey L."/>
            <person name="Navarro A."/>
            <person name="Busquets A."/>
            <person name="Imperial J."/>
            <person name="Ruiz-Argueso T."/>
        </authorList>
    </citation>
    <scope>NUCLEOTIDE SEQUENCE [LARGE SCALE GENOMIC DNA]</scope>
    <source>
        <strain evidence="1 2">Ro19</strain>
    </source>
</reference>
<accession>A0A0R3N5I6</accession>
<dbReference type="AlphaFoldDB" id="A0A0R3N5I6"/>
<gene>
    <name evidence="1" type="ORF">CQ13_03500</name>
</gene>
<protein>
    <submittedName>
        <fullName evidence="1">Uncharacterized protein</fullName>
    </submittedName>
</protein>
<sequence length="73" mass="7713">MDVWVMGQCRAPGVQDGSHADPGAAEVLGIGTGNRSASRAASQSFAAAPWHFGQWGLRQVMGVAHYLPYGQSR</sequence>
<dbReference type="Proteomes" id="UP000052023">
    <property type="component" value="Unassembled WGS sequence"/>
</dbReference>
<name>A0A0R3N5I6_9BRAD</name>
<organism evidence="1 2">
    <name type="scientific">Bradyrhizobium retamae</name>
    <dbReference type="NCBI Taxonomy" id="1300035"/>
    <lineage>
        <taxon>Bacteria</taxon>
        <taxon>Pseudomonadati</taxon>
        <taxon>Pseudomonadota</taxon>
        <taxon>Alphaproteobacteria</taxon>
        <taxon>Hyphomicrobiales</taxon>
        <taxon>Nitrobacteraceae</taxon>
        <taxon>Bradyrhizobium</taxon>
    </lineage>
</organism>
<comment type="caution">
    <text evidence="1">The sequence shown here is derived from an EMBL/GenBank/DDBJ whole genome shotgun (WGS) entry which is preliminary data.</text>
</comment>
<dbReference type="EMBL" id="LLYA01000112">
    <property type="protein sequence ID" value="KRR27483.1"/>
    <property type="molecule type" value="Genomic_DNA"/>
</dbReference>
<evidence type="ECO:0000313" key="1">
    <source>
        <dbReference type="EMBL" id="KRR27483.1"/>
    </source>
</evidence>
<proteinExistence type="predicted"/>
<keyword evidence="2" id="KW-1185">Reference proteome</keyword>